<feature type="coiled-coil region" evidence="1">
    <location>
        <begin position="142"/>
        <end position="169"/>
    </location>
</feature>
<dbReference type="EMBL" id="JABFTP020000185">
    <property type="protein sequence ID" value="KAL3288143.1"/>
    <property type="molecule type" value="Genomic_DNA"/>
</dbReference>
<reference evidence="2 3" key="1">
    <citation type="journal article" date="2021" name="BMC Biol.">
        <title>Horizontally acquired antibacterial genes associated with adaptive radiation of ladybird beetles.</title>
        <authorList>
            <person name="Li H.S."/>
            <person name="Tang X.F."/>
            <person name="Huang Y.H."/>
            <person name="Xu Z.Y."/>
            <person name="Chen M.L."/>
            <person name="Du X.Y."/>
            <person name="Qiu B.Y."/>
            <person name="Chen P.T."/>
            <person name="Zhang W."/>
            <person name="Slipinski A."/>
            <person name="Escalona H.E."/>
            <person name="Waterhouse R.M."/>
            <person name="Zwick A."/>
            <person name="Pang H."/>
        </authorList>
    </citation>
    <scope>NUCLEOTIDE SEQUENCE [LARGE SCALE GENOMIC DNA]</scope>
    <source>
        <strain evidence="2">SYSU2018</strain>
    </source>
</reference>
<organism evidence="2 3">
    <name type="scientific">Cryptolaemus montrouzieri</name>
    <dbReference type="NCBI Taxonomy" id="559131"/>
    <lineage>
        <taxon>Eukaryota</taxon>
        <taxon>Metazoa</taxon>
        <taxon>Ecdysozoa</taxon>
        <taxon>Arthropoda</taxon>
        <taxon>Hexapoda</taxon>
        <taxon>Insecta</taxon>
        <taxon>Pterygota</taxon>
        <taxon>Neoptera</taxon>
        <taxon>Endopterygota</taxon>
        <taxon>Coleoptera</taxon>
        <taxon>Polyphaga</taxon>
        <taxon>Cucujiformia</taxon>
        <taxon>Coccinelloidea</taxon>
        <taxon>Coccinellidae</taxon>
        <taxon>Scymninae</taxon>
        <taxon>Scymnini</taxon>
        <taxon>Cryptolaemus</taxon>
    </lineage>
</organism>
<evidence type="ECO:0000256" key="1">
    <source>
        <dbReference type="SAM" id="Coils"/>
    </source>
</evidence>
<name>A0ABD2PBN6_9CUCU</name>
<evidence type="ECO:0000313" key="3">
    <source>
        <dbReference type="Proteomes" id="UP001516400"/>
    </source>
</evidence>
<evidence type="ECO:0000313" key="2">
    <source>
        <dbReference type="EMBL" id="KAL3288143.1"/>
    </source>
</evidence>
<proteinExistence type="predicted"/>
<dbReference type="AlphaFoldDB" id="A0ABD2PBN6"/>
<protein>
    <submittedName>
        <fullName evidence="2">Uncharacterized protein</fullName>
    </submittedName>
</protein>
<accession>A0ABD2PBN6</accession>
<comment type="caution">
    <text evidence="2">The sequence shown here is derived from an EMBL/GenBank/DDBJ whole genome shotgun (WGS) entry which is preliminary data.</text>
</comment>
<keyword evidence="3" id="KW-1185">Reference proteome</keyword>
<gene>
    <name evidence="2" type="ORF">HHI36_002591</name>
</gene>
<keyword evidence="1" id="KW-0175">Coiled coil</keyword>
<dbReference type="Proteomes" id="UP001516400">
    <property type="component" value="Unassembled WGS sequence"/>
</dbReference>
<sequence length="226" mass="26483">MPENSKIKNSLERYLMKCHGVALEMRRHIPRMKYSRALLEMVERVDEAISGRVDVTATLGELAWVVATYEPRGIKIQKEAVHGAKSEPPWNIRLEQKVNNARRTISIMHNYLNTIQPSKKLLKAVREVASEFSLKPRETILRKNITEICDNLQQKIKAIDNRMRRCHEKVMRYKNNYKYHKNQNEFFQVKRMLNGPIRNLRRCMSVGASSGHRRATMTLRLIGSKR</sequence>